<protein>
    <recommendedName>
        <fullName evidence="2">histidine kinase</fullName>
        <ecNumber evidence="2">2.7.13.3</ecNumber>
    </recommendedName>
</protein>
<dbReference type="PROSITE" id="PS50109">
    <property type="entry name" value="HIS_KIN"/>
    <property type="match status" value="1"/>
</dbReference>
<name>A0ABU0IU30_9CAUL</name>
<dbReference type="RefSeq" id="WP_307350916.1">
    <property type="nucleotide sequence ID" value="NZ_JAUSVS010000007.1"/>
</dbReference>
<evidence type="ECO:0000313" key="9">
    <source>
        <dbReference type="EMBL" id="MDQ0465518.1"/>
    </source>
</evidence>
<keyword evidence="5" id="KW-0175">Coiled coil</keyword>
<dbReference type="Proteomes" id="UP001228905">
    <property type="component" value="Unassembled WGS sequence"/>
</dbReference>
<dbReference type="SMART" id="SM00448">
    <property type="entry name" value="REC"/>
    <property type="match status" value="1"/>
</dbReference>
<keyword evidence="9" id="KW-0808">Transferase</keyword>
<dbReference type="SUPFAM" id="SSF47384">
    <property type="entry name" value="Homodimeric domain of signal transducing histidine kinase"/>
    <property type="match status" value="1"/>
</dbReference>
<dbReference type="InterPro" id="IPR005467">
    <property type="entry name" value="His_kinase_dom"/>
</dbReference>
<dbReference type="Pfam" id="PF02518">
    <property type="entry name" value="HATPase_c"/>
    <property type="match status" value="1"/>
</dbReference>
<dbReference type="InterPro" id="IPR003661">
    <property type="entry name" value="HisK_dim/P_dom"/>
</dbReference>
<evidence type="ECO:0000256" key="5">
    <source>
        <dbReference type="SAM" id="Coils"/>
    </source>
</evidence>
<evidence type="ECO:0000259" key="7">
    <source>
        <dbReference type="PROSITE" id="PS50109"/>
    </source>
</evidence>
<accession>A0ABU0IU30</accession>
<feature type="coiled-coil region" evidence="5">
    <location>
        <begin position="170"/>
        <end position="214"/>
    </location>
</feature>
<dbReference type="GO" id="GO:0016301">
    <property type="term" value="F:kinase activity"/>
    <property type="evidence" value="ECO:0007669"/>
    <property type="project" value="UniProtKB-KW"/>
</dbReference>
<keyword evidence="6" id="KW-0812">Transmembrane</keyword>
<dbReference type="EC" id="2.7.13.3" evidence="2"/>
<evidence type="ECO:0000256" key="4">
    <source>
        <dbReference type="PROSITE-ProRule" id="PRU00169"/>
    </source>
</evidence>
<dbReference type="InterPro" id="IPR004358">
    <property type="entry name" value="Sig_transdc_His_kin-like_C"/>
</dbReference>
<dbReference type="PROSITE" id="PS50110">
    <property type="entry name" value="RESPONSE_REGULATORY"/>
    <property type="match status" value="1"/>
</dbReference>
<dbReference type="Gene3D" id="3.30.565.10">
    <property type="entry name" value="Histidine kinase-like ATPase, C-terminal domain"/>
    <property type="match status" value="1"/>
</dbReference>
<dbReference type="PANTHER" id="PTHR43065">
    <property type="entry name" value="SENSOR HISTIDINE KINASE"/>
    <property type="match status" value="1"/>
</dbReference>
<evidence type="ECO:0000259" key="8">
    <source>
        <dbReference type="PROSITE" id="PS50110"/>
    </source>
</evidence>
<evidence type="ECO:0000313" key="10">
    <source>
        <dbReference type="Proteomes" id="UP001228905"/>
    </source>
</evidence>
<dbReference type="CDD" id="cd00082">
    <property type="entry name" value="HisKA"/>
    <property type="match status" value="1"/>
</dbReference>
<dbReference type="InterPro" id="IPR001789">
    <property type="entry name" value="Sig_transdc_resp-reg_receiver"/>
</dbReference>
<dbReference type="InterPro" id="IPR036097">
    <property type="entry name" value="HisK_dim/P_sf"/>
</dbReference>
<evidence type="ECO:0000256" key="2">
    <source>
        <dbReference type="ARBA" id="ARBA00012438"/>
    </source>
</evidence>
<proteinExistence type="predicted"/>
<evidence type="ECO:0000256" key="6">
    <source>
        <dbReference type="SAM" id="Phobius"/>
    </source>
</evidence>
<dbReference type="Gene3D" id="3.40.50.2300">
    <property type="match status" value="1"/>
</dbReference>
<dbReference type="SUPFAM" id="SSF52172">
    <property type="entry name" value="CheY-like"/>
    <property type="match status" value="1"/>
</dbReference>
<dbReference type="Pfam" id="PF00072">
    <property type="entry name" value="Response_reg"/>
    <property type="match status" value="1"/>
</dbReference>
<feature type="domain" description="Histidine kinase" evidence="7">
    <location>
        <begin position="223"/>
        <end position="453"/>
    </location>
</feature>
<comment type="catalytic activity">
    <reaction evidence="1">
        <text>ATP + protein L-histidine = ADP + protein N-phospho-L-histidine.</text>
        <dbReference type="EC" id="2.7.13.3"/>
    </reaction>
</comment>
<dbReference type="InterPro" id="IPR036890">
    <property type="entry name" value="HATPase_C_sf"/>
</dbReference>
<gene>
    <name evidence="9" type="ORF">QO010_003307</name>
</gene>
<evidence type="ECO:0000256" key="1">
    <source>
        <dbReference type="ARBA" id="ARBA00000085"/>
    </source>
</evidence>
<keyword evidence="3 4" id="KW-0597">Phosphoprotein</keyword>
<feature type="modified residue" description="4-aspartylphosphate" evidence="4">
    <location>
        <position position="526"/>
    </location>
</feature>
<dbReference type="SMART" id="SM00387">
    <property type="entry name" value="HATPase_c"/>
    <property type="match status" value="1"/>
</dbReference>
<comment type="caution">
    <text evidence="9">The sequence shown here is derived from an EMBL/GenBank/DDBJ whole genome shotgun (WGS) entry which is preliminary data.</text>
</comment>
<dbReference type="SUPFAM" id="SSF55874">
    <property type="entry name" value="ATPase domain of HSP90 chaperone/DNA topoisomerase II/histidine kinase"/>
    <property type="match status" value="1"/>
</dbReference>
<feature type="transmembrane region" description="Helical" evidence="6">
    <location>
        <begin position="156"/>
        <end position="174"/>
    </location>
</feature>
<keyword evidence="6" id="KW-0472">Membrane</keyword>
<reference evidence="9 10" key="1">
    <citation type="submission" date="2023-07" db="EMBL/GenBank/DDBJ databases">
        <title>Genomic Encyclopedia of Type Strains, Phase IV (KMG-IV): sequencing the most valuable type-strain genomes for metagenomic binning, comparative biology and taxonomic classification.</title>
        <authorList>
            <person name="Goeker M."/>
        </authorList>
    </citation>
    <scope>NUCLEOTIDE SEQUENCE [LARGE SCALE GENOMIC DNA]</scope>
    <source>
        <strain evidence="9 10">DSM 18695</strain>
    </source>
</reference>
<dbReference type="Gene3D" id="1.10.287.130">
    <property type="match status" value="1"/>
</dbReference>
<dbReference type="PANTHER" id="PTHR43065:SF49">
    <property type="entry name" value="HISTIDINE KINASE"/>
    <property type="match status" value="1"/>
</dbReference>
<dbReference type="Pfam" id="PF17152">
    <property type="entry name" value="CHASE8"/>
    <property type="match status" value="1"/>
</dbReference>
<organism evidence="9 10">
    <name type="scientific">Caulobacter ginsengisoli</name>
    <dbReference type="NCBI Taxonomy" id="400775"/>
    <lineage>
        <taxon>Bacteria</taxon>
        <taxon>Pseudomonadati</taxon>
        <taxon>Pseudomonadota</taxon>
        <taxon>Alphaproteobacteria</taxon>
        <taxon>Caulobacterales</taxon>
        <taxon>Caulobacteraceae</taxon>
        <taxon>Caulobacter</taxon>
    </lineage>
</organism>
<feature type="domain" description="Response regulatory" evidence="8">
    <location>
        <begin position="476"/>
        <end position="592"/>
    </location>
</feature>
<dbReference type="EMBL" id="JAUSVS010000007">
    <property type="protein sequence ID" value="MDQ0465518.1"/>
    <property type="molecule type" value="Genomic_DNA"/>
</dbReference>
<sequence>MKPDIVRFSNEMRQFGLAVVSAIAVLLAGGLLGAKTEEAYRQRSVEQAKVQADILAAGVAGALAFDDQKTVGENVAAIRRNPQIAAVGVYDVTGVLKARSAASGATGPPDRAPPSSARFHRNGVVVASPVIQQGVRLGEVYLRTAPETLSDTLRRHGGLALLVIMAVMALALLARNTAELQRRSAALEDANLRLLREMDEKARAEEALRQSQKMEALGQLTGGVAHDFNNLLTVIMGGLETIGRAAPPQVGDPTSARLHRARDMALQAAQRAATLTSRLLAFARRQPLEPRAIDVNRMVSGLAELMRSTLGEAVQVETVLGAGTWLTLADIGQLESALLNLAVNARDAMPDGGHLTIETANAALDDAYVAAQSEPVAAGQYVMLAVTDTGVGMDKQTLEHAVEPFFTTKEVGKGTGLGLSQVYGFVRQSAGHIRIYSELGEGTTVRLYLPRYRAAEVAPEERTDEALPGLLVGDETVLLVEDHDDLRAHSAGLLRELGYRVIETADGPAALAALEDNPDIALLFTDVVLPGGMNGRQVADQARARQPGLKVLFTTGYTRNAIVHNGALDPGVQLISKPYSFSELAAKVRRVLDQ</sequence>
<dbReference type="CDD" id="cd18161">
    <property type="entry name" value="REC_hyHK_blue-like"/>
    <property type="match status" value="1"/>
</dbReference>
<keyword evidence="10" id="KW-1185">Reference proteome</keyword>
<dbReference type="InterPro" id="IPR003594">
    <property type="entry name" value="HATPase_dom"/>
</dbReference>
<dbReference type="PRINTS" id="PR00344">
    <property type="entry name" value="BCTRLSENSOR"/>
</dbReference>
<dbReference type="InterPro" id="IPR011006">
    <property type="entry name" value="CheY-like_superfamily"/>
</dbReference>
<dbReference type="InterPro" id="IPR033417">
    <property type="entry name" value="CHASE8"/>
</dbReference>
<keyword evidence="6" id="KW-1133">Transmembrane helix</keyword>
<dbReference type="Pfam" id="PF00512">
    <property type="entry name" value="HisKA"/>
    <property type="match status" value="1"/>
</dbReference>
<evidence type="ECO:0000256" key="3">
    <source>
        <dbReference type="ARBA" id="ARBA00022553"/>
    </source>
</evidence>
<dbReference type="SMART" id="SM00388">
    <property type="entry name" value="HisKA"/>
    <property type="match status" value="1"/>
</dbReference>
<keyword evidence="9" id="KW-0418">Kinase</keyword>